<sequence>MPWKTLLMGAALLMAACPPGVAARSRPSRDASSMPRATEVMTGGSGEAVTTATPGVTSASLVTTSPQYPAIDSESPAVSSTAPLDDNWLTSGDLSAFLDGPPFADFVAMFGNGAQPGNTRASFLCALYQALDPQEMPGVSPWDASNFNRTATDAFGKEVRAIDALLQRLGMASGYGSHAASHQDPAFQQQMLIRLMRTVFFPDLRAGDDQLPDPVRTEWLTWLHPGFRNASCAAAGEARAFDAPDTDRLLMRLGDTVFGEESAGLGDAKPWVYRLLGAMVDPALVAHSGELPWRAGTLPWALQRIGMRMAGPDAWRLSAPELVTLATTTYLTALDTSVDAATAFFHANADILLLFAHGAGTVDLRDAEAFANPSIKDAIGLFHLQMRNTFGDDQPGWLDALTDLVPHRAAYLKRELDRMLPDDANRIFYSAGWPKFPPLAAESIIDFVTELLRAVLGDAFEGCMPSGDAFTLAHLLLDDCMADIERADPALAQRIRDAKLDPKSLNERFATTLDESVAHLRDTVLLPAFDTLGQTLPADDQPFWACGDWRLRVPRIHATNLNDAQTRGFDAFSVVGQITQHVRPPGEVEASQLVFVELTLDDEIRHYAIRFTPLNVTRFSGDAEDWLAAHPETLFRGARYADLQRERDDIAMHRTLTPTHDGTFRVAQALATAFSERLGAVRAGAFDKTTTQAHREAVREMLLNFIPFYGCHDQLAAGDIDAAALRCSMDVAAAMPLANAAVVAQKATWQVSRILARAALDDVVHSVTRRAGLSGAARVVPHLLATPEVLAAVDIANLRLTDTGLAALRFVDPGFELATRATLRLPAFARRLSDNLRGMTFVSHAAGTWAREAEAGATFVHHAGVWQVPHGEVDAFHLKPPAPDRDATALALTDWNAHGKAVVRHEGHSARLVNPYSGKTYGPPLVSDEHGKIVGPIPTPRTARDDTLRPALQVDGSRASGVPEACPPPPPSSPSGTSRRRRALPKGIGACGVLSKLRGPKSLIVTPLYARPPALRRFDAEAKEWRDVDANDVAALIADVTWPVPGARDEYFLKGDHVFWRATTAGVRQPEQFAGKLPQLPEIAGVAYPRSGFVRVDVSVDLDLLSEPLHLARRCELYLARATTPGGSRIPPAPETSDHGGKGQKGRPHRPENAFLMKAALPYAEMLPQGPNDAAVILLGTTAYRFPVIRTAGRSQSPYGVTLELMTMDELEEFRRFQTDLHSELDARWIGETQMLGSLREMNSPRLESQFDRILTRAEGLLSGARLALGSDLVPAVSDLLERFAPENAEALVIALKPVLEQMHVGLMSVSKHRGTALGIMESAYGALAQTLVGVLGRPEYAVNLPRPVIGFETSALAALSDEVLASVLLHEISHATVATRDVLPDGRRMYASMLAALRTQQELPSIGNHPPDAIGEYGYPPDVLTRADTPRYQFMVRDHMVYDGLRMDIADMLDQQGDNAVRNIVQHADTLTHLITTLAYARDPDQFGRVAGIVRGESTTYQRYTPSHTPWGHRTSPHA</sequence>
<feature type="chain" id="PRO_5023039925" evidence="2">
    <location>
        <begin position="23"/>
        <end position="1520"/>
    </location>
</feature>
<keyword evidence="4" id="KW-1185">Reference proteome</keyword>
<feature type="signal peptide" evidence="2">
    <location>
        <begin position="1"/>
        <end position="22"/>
    </location>
</feature>
<feature type="region of interest" description="Disordered" evidence="1">
    <location>
        <begin position="1124"/>
        <end position="1150"/>
    </location>
</feature>
<evidence type="ECO:0000256" key="2">
    <source>
        <dbReference type="SAM" id="SignalP"/>
    </source>
</evidence>
<feature type="compositionally biased region" description="Low complexity" evidence="1">
    <location>
        <begin position="22"/>
        <end position="37"/>
    </location>
</feature>
<feature type="region of interest" description="Disordered" evidence="1">
    <location>
        <begin position="927"/>
        <end position="982"/>
    </location>
</feature>
<feature type="region of interest" description="Disordered" evidence="1">
    <location>
        <begin position="22"/>
        <end position="51"/>
    </location>
</feature>
<keyword evidence="2" id="KW-0732">Signal</keyword>
<dbReference type="EMBL" id="CABPSI010000007">
    <property type="protein sequence ID" value="VVE56961.1"/>
    <property type="molecule type" value="Genomic_DNA"/>
</dbReference>
<organism evidence="3 4">
    <name type="scientific">Pandoraea iniqua</name>
    <dbReference type="NCBI Taxonomy" id="2508288"/>
    <lineage>
        <taxon>Bacteria</taxon>
        <taxon>Pseudomonadati</taxon>
        <taxon>Pseudomonadota</taxon>
        <taxon>Betaproteobacteria</taxon>
        <taxon>Burkholderiales</taxon>
        <taxon>Burkholderiaceae</taxon>
        <taxon>Pandoraea</taxon>
    </lineage>
</organism>
<accession>A0A5E4Z6P0</accession>
<protein>
    <submittedName>
        <fullName evidence="3">Uncharacterized protein</fullName>
    </submittedName>
</protein>
<proteinExistence type="predicted"/>
<evidence type="ECO:0000256" key="1">
    <source>
        <dbReference type="SAM" id="MobiDB-lite"/>
    </source>
</evidence>
<dbReference type="Proteomes" id="UP000333828">
    <property type="component" value="Unassembled WGS sequence"/>
</dbReference>
<dbReference type="PROSITE" id="PS51257">
    <property type="entry name" value="PROKAR_LIPOPROTEIN"/>
    <property type="match status" value="1"/>
</dbReference>
<name>A0A5E4Z6P0_9BURK</name>
<evidence type="ECO:0000313" key="3">
    <source>
        <dbReference type="EMBL" id="VVE56961.1"/>
    </source>
</evidence>
<gene>
    <name evidence="3" type="ORF">PIN31115_05126</name>
</gene>
<reference evidence="3 4" key="1">
    <citation type="submission" date="2019-08" db="EMBL/GenBank/DDBJ databases">
        <authorList>
            <person name="Peeters C."/>
        </authorList>
    </citation>
    <scope>NUCLEOTIDE SEQUENCE [LARGE SCALE GENOMIC DNA]</scope>
    <source>
        <strain evidence="3 4">LMG 31115</strain>
    </source>
</reference>
<dbReference type="RefSeq" id="WP_150686465.1">
    <property type="nucleotide sequence ID" value="NZ_CABPSI010000007.1"/>
</dbReference>
<evidence type="ECO:0000313" key="4">
    <source>
        <dbReference type="Proteomes" id="UP000333828"/>
    </source>
</evidence>